<proteinExistence type="predicted"/>
<feature type="transmembrane region" description="Helical" evidence="2">
    <location>
        <begin position="292"/>
        <end position="315"/>
    </location>
</feature>
<comment type="caution">
    <text evidence="3">The sequence shown here is derived from an EMBL/GenBank/DDBJ whole genome shotgun (WGS) entry which is preliminary data.</text>
</comment>
<dbReference type="Pfam" id="PF03137">
    <property type="entry name" value="OATP"/>
    <property type="match status" value="1"/>
</dbReference>
<gene>
    <name evidence="3" type="ORF">PoB_002846600</name>
</gene>
<name>A0AAV3ZSE2_9GAST</name>
<evidence type="ECO:0000256" key="2">
    <source>
        <dbReference type="SAM" id="Phobius"/>
    </source>
</evidence>
<feature type="compositionally biased region" description="Basic residues" evidence="1">
    <location>
        <begin position="230"/>
        <end position="241"/>
    </location>
</feature>
<dbReference type="GO" id="GO:0055085">
    <property type="term" value="P:transmembrane transport"/>
    <property type="evidence" value="ECO:0007669"/>
    <property type="project" value="InterPro"/>
</dbReference>
<feature type="compositionally biased region" description="Basic and acidic residues" evidence="1">
    <location>
        <begin position="160"/>
        <end position="172"/>
    </location>
</feature>
<keyword evidence="2" id="KW-0812">Transmembrane</keyword>
<accession>A0AAV3ZSE2</accession>
<dbReference type="InterPro" id="IPR004156">
    <property type="entry name" value="OATP"/>
</dbReference>
<sequence length="323" mass="36652">MKFCQLSDDLFETPLSKFSGKSDSDKASVSAAQCTYPQKSFVSLSRSFAVKPFECSFCCQVCALARKIRCGHLKEKWSKFFGDKCPCNYTVIYWMRKFKSGNETVEGYLGVLSGSFLLSMNFERQKLLQRSQEMRLPLEYLKEEEADEVDDCSSNSGSDQEEKPLVHQRKQDGVNARRKHLLQRSQEMRLPLEYLKEEEADEAEDCSSNSGSDQEEKPLVHQRKQDGVNARRKRRKKKKASKRADSDQLVSIERQFNIDSSLSGLLDSAWNLGYCSTILIVGHFARVTHIPFAMGIAGIVNGLLVMAPSFIELYAPYKLSQTG</sequence>
<feature type="compositionally biased region" description="Basic and acidic residues" evidence="1">
    <location>
        <begin position="214"/>
        <end position="226"/>
    </location>
</feature>
<keyword evidence="2" id="KW-1133">Transmembrane helix</keyword>
<dbReference type="EMBL" id="BLXT01003551">
    <property type="protein sequence ID" value="GFO01961.1"/>
    <property type="molecule type" value="Genomic_DNA"/>
</dbReference>
<evidence type="ECO:0000313" key="4">
    <source>
        <dbReference type="Proteomes" id="UP000735302"/>
    </source>
</evidence>
<dbReference type="GO" id="GO:0016020">
    <property type="term" value="C:membrane"/>
    <property type="evidence" value="ECO:0007669"/>
    <property type="project" value="InterPro"/>
</dbReference>
<reference evidence="3 4" key="1">
    <citation type="journal article" date="2021" name="Elife">
        <title>Chloroplast acquisition without the gene transfer in kleptoplastic sea slugs, Plakobranchus ocellatus.</title>
        <authorList>
            <person name="Maeda T."/>
            <person name="Takahashi S."/>
            <person name="Yoshida T."/>
            <person name="Shimamura S."/>
            <person name="Takaki Y."/>
            <person name="Nagai Y."/>
            <person name="Toyoda A."/>
            <person name="Suzuki Y."/>
            <person name="Arimoto A."/>
            <person name="Ishii H."/>
            <person name="Satoh N."/>
            <person name="Nishiyama T."/>
            <person name="Hasebe M."/>
            <person name="Maruyama T."/>
            <person name="Minagawa J."/>
            <person name="Obokata J."/>
            <person name="Shigenobu S."/>
        </authorList>
    </citation>
    <scope>NUCLEOTIDE SEQUENCE [LARGE SCALE GENOMIC DNA]</scope>
</reference>
<feature type="region of interest" description="Disordered" evidence="1">
    <location>
        <begin position="198"/>
        <end position="246"/>
    </location>
</feature>
<feature type="region of interest" description="Disordered" evidence="1">
    <location>
        <begin position="146"/>
        <end position="182"/>
    </location>
</feature>
<keyword evidence="4" id="KW-1185">Reference proteome</keyword>
<protein>
    <submittedName>
        <fullName evidence="3">Solute carrier organic anion transporter family member</fullName>
    </submittedName>
</protein>
<evidence type="ECO:0000313" key="3">
    <source>
        <dbReference type="EMBL" id="GFO01961.1"/>
    </source>
</evidence>
<evidence type="ECO:0000256" key="1">
    <source>
        <dbReference type="SAM" id="MobiDB-lite"/>
    </source>
</evidence>
<keyword evidence="2" id="KW-0472">Membrane</keyword>
<organism evidence="3 4">
    <name type="scientific">Plakobranchus ocellatus</name>
    <dbReference type="NCBI Taxonomy" id="259542"/>
    <lineage>
        <taxon>Eukaryota</taxon>
        <taxon>Metazoa</taxon>
        <taxon>Spiralia</taxon>
        <taxon>Lophotrochozoa</taxon>
        <taxon>Mollusca</taxon>
        <taxon>Gastropoda</taxon>
        <taxon>Heterobranchia</taxon>
        <taxon>Euthyneura</taxon>
        <taxon>Panpulmonata</taxon>
        <taxon>Sacoglossa</taxon>
        <taxon>Placobranchoidea</taxon>
        <taxon>Plakobranchidae</taxon>
        <taxon>Plakobranchus</taxon>
    </lineage>
</organism>
<dbReference type="AlphaFoldDB" id="A0AAV3ZSE2"/>
<dbReference type="Proteomes" id="UP000735302">
    <property type="component" value="Unassembled WGS sequence"/>
</dbReference>